<gene>
    <name evidence="1" type="ORF">EOE48_13885</name>
</gene>
<keyword evidence="2" id="KW-1185">Reference proteome</keyword>
<comment type="caution">
    <text evidence="1">The sequence shown here is derived from an EMBL/GenBank/DDBJ whole genome shotgun (WGS) entry which is preliminary data.</text>
</comment>
<organism evidence="1 2">
    <name type="scientific">Methylobacterium oryzihabitans</name>
    <dbReference type="NCBI Taxonomy" id="2499852"/>
    <lineage>
        <taxon>Bacteria</taxon>
        <taxon>Pseudomonadati</taxon>
        <taxon>Pseudomonadota</taxon>
        <taxon>Alphaproteobacteria</taxon>
        <taxon>Hyphomicrobiales</taxon>
        <taxon>Methylobacteriaceae</taxon>
        <taxon>Methylobacterium</taxon>
    </lineage>
</organism>
<reference evidence="1 2" key="1">
    <citation type="submission" date="2019-01" db="EMBL/GenBank/DDBJ databases">
        <authorList>
            <person name="Chen W.-M."/>
        </authorList>
    </citation>
    <scope>NUCLEOTIDE SEQUENCE [LARGE SCALE GENOMIC DNA]</scope>
    <source>
        <strain evidence="1 2">TER-1</strain>
    </source>
</reference>
<dbReference type="GO" id="GO:0009036">
    <property type="term" value="F:type II site-specific deoxyribonuclease activity"/>
    <property type="evidence" value="ECO:0007669"/>
    <property type="project" value="InterPro"/>
</dbReference>
<dbReference type="AlphaFoldDB" id="A0A3S2YR16"/>
<dbReference type="InterPro" id="IPR019072">
    <property type="entry name" value="Restrct_endonuc_II_XamI"/>
</dbReference>
<dbReference type="EMBL" id="SACP01000012">
    <property type="protein sequence ID" value="RVU17473.1"/>
    <property type="molecule type" value="Genomic_DNA"/>
</dbReference>
<keyword evidence="1" id="KW-0255">Endonuclease</keyword>
<dbReference type="RefSeq" id="WP_127730043.1">
    <property type="nucleotide sequence ID" value="NZ_SACP01000012.1"/>
</dbReference>
<dbReference type="GO" id="GO:0003677">
    <property type="term" value="F:DNA binding"/>
    <property type="evidence" value="ECO:0007669"/>
    <property type="project" value="InterPro"/>
</dbReference>
<keyword evidence="1" id="KW-0378">Hydrolase</keyword>
<dbReference type="GO" id="GO:0009307">
    <property type="term" value="P:DNA restriction-modification system"/>
    <property type="evidence" value="ECO:0007669"/>
    <property type="project" value="InterPro"/>
</dbReference>
<accession>A0A3S2YR16</accession>
<dbReference type="Pfam" id="PF09572">
    <property type="entry name" value="RE_XamI"/>
    <property type="match status" value="1"/>
</dbReference>
<evidence type="ECO:0000313" key="2">
    <source>
        <dbReference type="Proteomes" id="UP000286997"/>
    </source>
</evidence>
<dbReference type="Proteomes" id="UP000286997">
    <property type="component" value="Unassembled WGS sequence"/>
</dbReference>
<sequence>MAILPRHIDDAAKAKALYLDNLKPEEAKADWLFAVREARDFASNALRASNYLRDIAAALTVDARHSLVFRQLLSPPLSQDQFKLVCPEWSKTSENSGKALSEAAARSTATAIYSRLDYTLAPWITGRRAATRSDITLFLKVVAVLLAMQRIQTARRKRLANEQEDAVVSLLGQYGWTRLPSKTIDIRAAVPAKHFMHKTRFATATTTPQEVDIACGLPKTYVLAMECKVTNDETNSVKRINDVLKKAEAWKKHWGTFVITAALLQGVIAPKDVQRLTDADVEVFWSHDLENFMQWLAEKL</sequence>
<evidence type="ECO:0000313" key="1">
    <source>
        <dbReference type="EMBL" id="RVU17473.1"/>
    </source>
</evidence>
<keyword evidence="1" id="KW-0540">Nuclease</keyword>
<dbReference type="OrthoDB" id="7431767at2"/>
<name>A0A3S2YR16_9HYPH</name>
<protein>
    <submittedName>
        <fullName evidence="1">XamI family restriction endonuclease</fullName>
    </submittedName>
</protein>
<proteinExistence type="predicted"/>